<dbReference type="GeneID" id="8513431"/>
<dbReference type="RefSeq" id="WP_015733170.1">
    <property type="nucleotide sequence ID" value="NC_013407.1"/>
</dbReference>
<reference evidence="1" key="1">
    <citation type="submission" date="2009-10" db="EMBL/GenBank/DDBJ databases">
        <title>Complete sequence of chromosome of Methanocaldococcus vulcanius M7.</title>
        <authorList>
            <consortium name="US DOE Joint Genome Institute"/>
            <person name="Lucas S."/>
            <person name="Copeland A."/>
            <person name="Lapidus A."/>
            <person name="Glavina del Rio T."/>
            <person name="Dalin E."/>
            <person name="Tice H."/>
            <person name="Bruce D."/>
            <person name="Goodwin L."/>
            <person name="Pitluck S."/>
            <person name="Lcollab F.I."/>
            <person name="Brettin T."/>
            <person name="Detter J.C."/>
            <person name="Han C."/>
            <person name="Tapia R."/>
            <person name="Kuske C.R."/>
            <person name="Schmutz J."/>
            <person name="Larimer F."/>
            <person name="Land M."/>
            <person name="Hauser L."/>
            <person name="Kyrpides N."/>
            <person name="Ovchinikova G."/>
            <person name="Sieprawska-Lupa M."/>
            <person name="Whitman W.B."/>
            <person name="Woyke T."/>
        </authorList>
    </citation>
    <scope>NUCLEOTIDE SEQUENCE [LARGE SCALE GENOMIC DNA]</scope>
    <source>
        <strain evidence="1">M7</strain>
    </source>
</reference>
<dbReference type="AlphaFoldDB" id="C9RH98"/>
<sequence>MDKALKDTLIKNIVEIDQKITRLEWLLTTHKNEDEIKYIQEKINELKLRKEEYLNTLRNLK</sequence>
<evidence type="ECO:0000313" key="2">
    <source>
        <dbReference type="Proteomes" id="UP000002063"/>
    </source>
</evidence>
<dbReference type="OrthoDB" id="66081at2157"/>
<proteinExistence type="predicted"/>
<dbReference type="STRING" id="579137.Metvu_1092"/>
<keyword evidence="2" id="KW-1185">Reference proteome</keyword>
<gene>
    <name evidence="1" type="ordered locus">Metvu_1092</name>
</gene>
<dbReference type="eggNOG" id="arCOG13201">
    <property type="taxonomic scope" value="Archaea"/>
</dbReference>
<dbReference type="EMBL" id="CP001787">
    <property type="protein sequence ID" value="ACX72950.1"/>
    <property type="molecule type" value="Genomic_DNA"/>
</dbReference>
<protein>
    <submittedName>
        <fullName evidence="1">Uncharacterized protein</fullName>
    </submittedName>
</protein>
<dbReference type="KEGG" id="mvu:Metvu_1092"/>
<evidence type="ECO:0000313" key="1">
    <source>
        <dbReference type="EMBL" id="ACX72950.1"/>
    </source>
</evidence>
<name>C9RH98_METVM</name>
<dbReference type="HOGENOM" id="CLU_2949349_0_0_2"/>
<organism evidence="1 2">
    <name type="scientific">Methanocaldococcus vulcanius (strain ATCC 700851 / DSM 12094 / M7)</name>
    <name type="common">Methanococcus vulcanius</name>
    <dbReference type="NCBI Taxonomy" id="579137"/>
    <lineage>
        <taxon>Archaea</taxon>
        <taxon>Methanobacteriati</taxon>
        <taxon>Methanobacteriota</taxon>
        <taxon>Methanomada group</taxon>
        <taxon>Methanococci</taxon>
        <taxon>Methanococcales</taxon>
        <taxon>Methanocaldococcaceae</taxon>
        <taxon>Methanocaldococcus</taxon>
    </lineage>
</organism>
<accession>C9RH98</accession>
<dbReference type="Proteomes" id="UP000002063">
    <property type="component" value="Chromosome"/>
</dbReference>